<evidence type="ECO:0000313" key="2">
    <source>
        <dbReference type="EMBL" id="QHS86525.1"/>
    </source>
</evidence>
<dbReference type="PROSITE" id="PS50011">
    <property type="entry name" value="PROTEIN_KINASE_DOM"/>
    <property type="match status" value="1"/>
</dbReference>
<dbReference type="EMBL" id="MN739058">
    <property type="protein sequence ID" value="QHS86525.1"/>
    <property type="molecule type" value="Genomic_DNA"/>
</dbReference>
<dbReference type="SUPFAM" id="SSF56112">
    <property type="entry name" value="Protein kinase-like (PK-like)"/>
    <property type="match status" value="1"/>
</dbReference>
<dbReference type="AlphaFoldDB" id="A0A6C0B2R6"/>
<dbReference type="InterPro" id="IPR000719">
    <property type="entry name" value="Prot_kinase_dom"/>
</dbReference>
<name>A0A6C0B2R6_9ZZZZ</name>
<dbReference type="Pfam" id="PF00069">
    <property type="entry name" value="Pkinase"/>
    <property type="match status" value="1"/>
</dbReference>
<dbReference type="InterPro" id="IPR011009">
    <property type="entry name" value="Kinase-like_dom_sf"/>
</dbReference>
<dbReference type="PROSITE" id="PS00108">
    <property type="entry name" value="PROTEIN_KINASE_ST"/>
    <property type="match status" value="1"/>
</dbReference>
<dbReference type="Gene3D" id="1.10.510.10">
    <property type="entry name" value="Transferase(Phosphotransferase) domain 1"/>
    <property type="match status" value="1"/>
</dbReference>
<dbReference type="InterPro" id="IPR008271">
    <property type="entry name" value="Ser/Thr_kinase_AS"/>
</dbReference>
<protein>
    <recommendedName>
        <fullName evidence="1">Protein kinase domain-containing protein</fullName>
    </recommendedName>
</protein>
<evidence type="ECO:0000259" key="1">
    <source>
        <dbReference type="PROSITE" id="PS50011"/>
    </source>
</evidence>
<dbReference type="GO" id="GO:0004674">
    <property type="term" value="F:protein serine/threonine kinase activity"/>
    <property type="evidence" value="ECO:0007669"/>
    <property type="project" value="TreeGrafter"/>
</dbReference>
<sequence>METQIINTQFITNRSNLNCDIEIPKEKKYINLLSYIDMKPRKVYIVKNINSGSYNIIYTISTSENKKVDKKIILRLSKVRESVASIKMELRGIKIQYKLSKKNPNIGLVIDYGRLISRNDNCHQEYSILEKYGVSLKFLLESTNYYENIMVPLTFIKNFLKAINTIHKNNYAHLDLKPSNILLKKLSKNRHTIKELDFALIDFGAVRSFTNDKSKFIKRQMASAAFSPPELIDRKYGKKSDIWAFGVISYLTLLNKFFFKANGLKLFINDDANIIENNIISELGKFRKNLIPAKFKTDKEINNYLGTMNNDYNMDVLRDFFLNVFTINSEKRPDAAKLLRHKLFTLIK</sequence>
<dbReference type="SMART" id="SM00220">
    <property type="entry name" value="S_TKc"/>
    <property type="match status" value="1"/>
</dbReference>
<proteinExistence type="predicted"/>
<reference evidence="2" key="1">
    <citation type="journal article" date="2020" name="Nature">
        <title>Giant virus diversity and host interactions through global metagenomics.</title>
        <authorList>
            <person name="Schulz F."/>
            <person name="Roux S."/>
            <person name="Paez-Espino D."/>
            <person name="Jungbluth S."/>
            <person name="Walsh D.A."/>
            <person name="Denef V.J."/>
            <person name="McMahon K.D."/>
            <person name="Konstantinidis K.T."/>
            <person name="Eloe-Fadrosh E.A."/>
            <person name="Kyrpides N.C."/>
            <person name="Woyke T."/>
        </authorList>
    </citation>
    <scope>NUCLEOTIDE SEQUENCE</scope>
    <source>
        <strain evidence="2">GVMAG-M-3300009422-16</strain>
    </source>
</reference>
<dbReference type="PANTHER" id="PTHR44167:SF24">
    <property type="entry name" value="SERINE_THREONINE-PROTEIN KINASE CHK2"/>
    <property type="match status" value="1"/>
</dbReference>
<dbReference type="PANTHER" id="PTHR44167">
    <property type="entry name" value="OVARIAN-SPECIFIC SERINE/THREONINE-PROTEIN KINASE LOK-RELATED"/>
    <property type="match status" value="1"/>
</dbReference>
<organism evidence="2">
    <name type="scientific">viral metagenome</name>
    <dbReference type="NCBI Taxonomy" id="1070528"/>
    <lineage>
        <taxon>unclassified sequences</taxon>
        <taxon>metagenomes</taxon>
        <taxon>organismal metagenomes</taxon>
    </lineage>
</organism>
<dbReference type="GO" id="GO:0005524">
    <property type="term" value="F:ATP binding"/>
    <property type="evidence" value="ECO:0007669"/>
    <property type="project" value="InterPro"/>
</dbReference>
<dbReference type="GO" id="GO:0005634">
    <property type="term" value="C:nucleus"/>
    <property type="evidence" value="ECO:0007669"/>
    <property type="project" value="TreeGrafter"/>
</dbReference>
<feature type="domain" description="Protein kinase" evidence="1">
    <location>
        <begin position="43"/>
        <end position="344"/>
    </location>
</feature>
<accession>A0A6C0B2R6</accession>
<dbReference type="GO" id="GO:0044773">
    <property type="term" value="P:mitotic DNA damage checkpoint signaling"/>
    <property type="evidence" value="ECO:0007669"/>
    <property type="project" value="TreeGrafter"/>
</dbReference>